<organism evidence="2 3">
    <name type="scientific">Jannaschia seosinensis</name>
    <dbReference type="NCBI Taxonomy" id="313367"/>
    <lineage>
        <taxon>Bacteria</taxon>
        <taxon>Pseudomonadati</taxon>
        <taxon>Pseudomonadota</taxon>
        <taxon>Alphaproteobacteria</taxon>
        <taxon>Rhodobacterales</taxon>
        <taxon>Roseobacteraceae</taxon>
        <taxon>Jannaschia</taxon>
    </lineage>
</organism>
<feature type="region of interest" description="Disordered" evidence="1">
    <location>
        <begin position="67"/>
        <end position="92"/>
    </location>
</feature>
<protein>
    <recommendedName>
        <fullName evidence="4">Transposase</fullName>
    </recommendedName>
</protein>
<gene>
    <name evidence="2" type="ORF">JSE7799_00695</name>
</gene>
<dbReference type="STRING" id="313367.JSE7799_00695"/>
<dbReference type="AlphaFoldDB" id="A0A0M7B855"/>
<dbReference type="EMBL" id="CYPR01000042">
    <property type="protein sequence ID" value="CUH25405.1"/>
    <property type="molecule type" value="Genomic_DNA"/>
</dbReference>
<sequence length="92" mass="10717">MKKFTYPTALLRNSCEGFIWWLQRSLLGWMSRAAALAYKTRNRPSYNEALRRRGPLTIRLDPEMIRDAKPTGRRGGKQTYATVMRPSRRACP</sequence>
<name>A0A0M7B855_9RHOB</name>
<reference evidence="2 3" key="1">
    <citation type="submission" date="2015-09" db="EMBL/GenBank/DDBJ databases">
        <authorList>
            <person name="Jackson K.R."/>
            <person name="Lunt B.L."/>
            <person name="Fisher J.N.B."/>
            <person name="Gardner A.V."/>
            <person name="Bailey M.E."/>
            <person name="Deus L.M."/>
            <person name="Earl A.S."/>
            <person name="Gibby P.D."/>
            <person name="Hartmann K.A."/>
            <person name="Liu J.E."/>
            <person name="Manci A.M."/>
            <person name="Nielsen D.A."/>
            <person name="Solomon M.B."/>
            <person name="Breakwell D.P."/>
            <person name="Burnett S.H."/>
            <person name="Grose J.H."/>
        </authorList>
    </citation>
    <scope>NUCLEOTIDE SEQUENCE [LARGE SCALE GENOMIC DNA]</scope>
    <source>
        <strain evidence="2 3">CECT 7799</strain>
    </source>
</reference>
<evidence type="ECO:0000313" key="3">
    <source>
        <dbReference type="Proteomes" id="UP000049455"/>
    </source>
</evidence>
<evidence type="ECO:0008006" key="4">
    <source>
        <dbReference type="Google" id="ProtNLM"/>
    </source>
</evidence>
<proteinExistence type="predicted"/>
<keyword evidence="3" id="KW-1185">Reference proteome</keyword>
<accession>A0A0M7B855</accession>
<evidence type="ECO:0000256" key="1">
    <source>
        <dbReference type="SAM" id="MobiDB-lite"/>
    </source>
</evidence>
<evidence type="ECO:0000313" key="2">
    <source>
        <dbReference type="EMBL" id="CUH25405.1"/>
    </source>
</evidence>
<dbReference type="Proteomes" id="UP000049455">
    <property type="component" value="Unassembled WGS sequence"/>
</dbReference>